<gene>
    <name evidence="8" type="ORF">BWQ96_03896</name>
</gene>
<dbReference type="InterPro" id="IPR012919">
    <property type="entry name" value="SUN_dom"/>
</dbReference>
<dbReference type="PROSITE" id="PS51469">
    <property type="entry name" value="SUN"/>
    <property type="match status" value="1"/>
</dbReference>
<keyword evidence="9" id="KW-1185">Reference proteome</keyword>
<dbReference type="OrthoDB" id="342281at2759"/>
<evidence type="ECO:0000256" key="6">
    <source>
        <dbReference type="SAM" id="Phobius"/>
    </source>
</evidence>
<feature type="region of interest" description="Disordered" evidence="5">
    <location>
        <begin position="1"/>
        <end position="85"/>
    </location>
</feature>
<comment type="subcellular location">
    <subcellularLocation>
        <location evidence="1">Membrane</location>
    </subcellularLocation>
</comment>
<evidence type="ECO:0000313" key="9">
    <source>
        <dbReference type="Proteomes" id="UP000247409"/>
    </source>
</evidence>
<proteinExistence type="predicted"/>
<evidence type="ECO:0000256" key="2">
    <source>
        <dbReference type="ARBA" id="ARBA00022692"/>
    </source>
</evidence>
<dbReference type="Gene3D" id="2.60.120.260">
    <property type="entry name" value="Galactose-binding domain-like"/>
    <property type="match status" value="1"/>
</dbReference>
<protein>
    <submittedName>
        <fullName evidence="8">Sperm-associated antigen 4 protein</fullName>
    </submittedName>
</protein>
<dbReference type="Proteomes" id="UP000247409">
    <property type="component" value="Unassembled WGS sequence"/>
</dbReference>
<evidence type="ECO:0000256" key="1">
    <source>
        <dbReference type="ARBA" id="ARBA00004370"/>
    </source>
</evidence>
<dbReference type="AlphaFoldDB" id="A0A2V3IXH7"/>
<reference evidence="8 9" key="1">
    <citation type="journal article" date="2018" name="Mol. Biol. Evol.">
        <title>Analysis of the draft genome of the red seaweed Gracilariopsis chorda provides insights into genome size evolution in Rhodophyta.</title>
        <authorList>
            <person name="Lee J."/>
            <person name="Yang E.C."/>
            <person name="Graf L."/>
            <person name="Yang J.H."/>
            <person name="Qiu H."/>
            <person name="Zel Zion U."/>
            <person name="Chan C.X."/>
            <person name="Stephens T.G."/>
            <person name="Weber A.P.M."/>
            <person name="Boo G.H."/>
            <person name="Boo S.M."/>
            <person name="Kim K.M."/>
            <person name="Shin Y."/>
            <person name="Jung M."/>
            <person name="Lee S.J."/>
            <person name="Yim H.S."/>
            <person name="Lee J.H."/>
            <person name="Bhattacharya D."/>
            <person name="Yoon H.S."/>
        </authorList>
    </citation>
    <scope>NUCLEOTIDE SEQUENCE [LARGE SCALE GENOMIC DNA]</scope>
    <source>
        <strain evidence="8 9">SKKU-2015</strain>
        <tissue evidence="8">Whole body</tissue>
    </source>
</reference>
<feature type="region of interest" description="Disordered" evidence="5">
    <location>
        <begin position="104"/>
        <end position="142"/>
    </location>
</feature>
<accession>A0A2V3IXH7</accession>
<dbReference type="EMBL" id="NBIV01000040">
    <property type="protein sequence ID" value="PXF46397.1"/>
    <property type="molecule type" value="Genomic_DNA"/>
</dbReference>
<feature type="domain" description="SUN" evidence="7">
    <location>
        <begin position="343"/>
        <end position="508"/>
    </location>
</feature>
<name>A0A2V3IXH7_9FLOR</name>
<evidence type="ECO:0000256" key="3">
    <source>
        <dbReference type="ARBA" id="ARBA00022989"/>
    </source>
</evidence>
<feature type="compositionally biased region" description="Acidic residues" evidence="5">
    <location>
        <begin position="119"/>
        <end position="137"/>
    </location>
</feature>
<feature type="compositionally biased region" description="Basic and acidic residues" evidence="5">
    <location>
        <begin position="44"/>
        <end position="66"/>
    </location>
</feature>
<evidence type="ECO:0000256" key="4">
    <source>
        <dbReference type="ARBA" id="ARBA00023136"/>
    </source>
</evidence>
<dbReference type="InterPro" id="IPR045119">
    <property type="entry name" value="SUN1-5"/>
</dbReference>
<evidence type="ECO:0000256" key="5">
    <source>
        <dbReference type="SAM" id="MobiDB-lite"/>
    </source>
</evidence>
<sequence>MSNARRSERLRRKRQSTPGLTRAGNYSLHGTGYVVESEASFLPPEERRPTRESRRVRYKDSPHKFIADSPAPAVPTRQPSTPKRIADRVRVSLFDILGSAAKKPAANSWGAPRSRLQEDEVVDHDEDEDEDAGDEQLEAQSTANRAFPPRIAAAVPRQLRQSVLTFFNRHRRSLPLALISLLFINGMFLLLVLEARHSRTTGIKPAYLRLRDACTPRWGLVDIPVPPLLKALTSVLYDAILTTFRTIFSFISHLPRILFRSALRAPPPTSIGDFVTRAELEEDILPRVLSEAKKAAQLDAARLTADLPLAVRREAARMRDEFAGFAERYAADKDLPPDFALASVGGRITWTKPSMLRLYARFAREYAKSMFGDSMPSPYFPVRASTILEPDILPGRCWSFDGDKAEVMIQLPSLVKVTSVTMEHTPRTSVFSIRSAPRRFKVTGITINGETVPGGEFVFDMEDERKGHLQRFYVPGEHSFRAVLLEVLSNHGANFTSLYRFRVHGDRAQPNQKSE</sequence>
<dbReference type="STRING" id="448386.A0A2V3IXH7"/>
<evidence type="ECO:0000313" key="8">
    <source>
        <dbReference type="EMBL" id="PXF46397.1"/>
    </source>
</evidence>
<dbReference type="GO" id="GO:0016020">
    <property type="term" value="C:membrane"/>
    <property type="evidence" value="ECO:0007669"/>
    <property type="project" value="UniProtKB-SubCell"/>
</dbReference>
<dbReference type="PANTHER" id="PTHR12911">
    <property type="entry name" value="SAD1/UNC-84-LIKE PROTEIN-RELATED"/>
    <property type="match status" value="1"/>
</dbReference>
<keyword evidence="3 6" id="KW-1133">Transmembrane helix</keyword>
<comment type="caution">
    <text evidence="8">The sequence shown here is derived from an EMBL/GenBank/DDBJ whole genome shotgun (WGS) entry which is preliminary data.</text>
</comment>
<keyword evidence="2 6" id="KW-0812">Transmembrane</keyword>
<dbReference type="PANTHER" id="PTHR12911:SF8">
    <property type="entry name" value="KLAROID PROTEIN-RELATED"/>
    <property type="match status" value="1"/>
</dbReference>
<dbReference type="GO" id="GO:0005635">
    <property type="term" value="C:nuclear envelope"/>
    <property type="evidence" value="ECO:0007669"/>
    <property type="project" value="TreeGrafter"/>
</dbReference>
<dbReference type="GO" id="GO:0043495">
    <property type="term" value="F:protein-membrane adaptor activity"/>
    <property type="evidence" value="ECO:0007669"/>
    <property type="project" value="TreeGrafter"/>
</dbReference>
<organism evidence="8 9">
    <name type="scientific">Gracilariopsis chorda</name>
    <dbReference type="NCBI Taxonomy" id="448386"/>
    <lineage>
        <taxon>Eukaryota</taxon>
        <taxon>Rhodophyta</taxon>
        <taxon>Florideophyceae</taxon>
        <taxon>Rhodymeniophycidae</taxon>
        <taxon>Gracilariales</taxon>
        <taxon>Gracilariaceae</taxon>
        <taxon>Gracilariopsis</taxon>
    </lineage>
</organism>
<feature type="transmembrane region" description="Helical" evidence="6">
    <location>
        <begin position="174"/>
        <end position="193"/>
    </location>
</feature>
<dbReference type="Pfam" id="PF07738">
    <property type="entry name" value="Sad1_UNC"/>
    <property type="match status" value="1"/>
</dbReference>
<keyword evidence="4 6" id="KW-0472">Membrane</keyword>
<evidence type="ECO:0000259" key="7">
    <source>
        <dbReference type="PROSITE" id="PS51469"/>
    </source>
</evidence>